<dbReference type="Pfam" id="PF00359">
    <property type="entry name" value="PTS_EIIA_2"/>
    <property type="match status" value="1"/>
</dbReference>
<evidence type="ECO:0000259" key="1">
    <source>
        <dbReference type="PROSITE" id="PS51094"/>
    </source>
</evidence>
<dbReference type="InterPro" id="IPR002178">
    <property type="entry name" value="PTS_EIIA_type-2_dom"/>
</dbReference>
<accession>A0A0K9GSZ3</accession>
<organism evidence="2 3">
    <name type="scientific">Peribacillus loiseleuriae</name>
    <dbReference type="NCBI Taxonomy" id="1679170"/>
    <lineage>
        <taxon>Bacteria</taxon>
        <taxon>Bacillati</taxon>
        <taxon>Bacillota</taxon>
        <taxon>Bacilli</taxon>
        <taxon>Bacillales</taxon>
        <taxon>Bacillaceae</taxon>
        <taxon>Peribacillus</taxon>
    </lineage>
</organism>
<dbReference type="RefSeq" id="WP_049681078.1">
    <property type="nucleotide sequence ID" value="NZ_LFZW01000001.1"/>
</dbReference>
<dbReference type="InterPro" id="IPR016152">
    <property type="entry name" value="PTrfase/Anion_transptr"/>
</dbReference>
<dbReference type="InterPro" id="IPR051541">
    <property type="entry name" value="PTS_SugarTrans_NitroReg"/>
</dbReference>
<keyword evidence="3" id="KW-1185">Reference proteome</keyword>
<reference evidence="3" key="1">
    <citation type="submission" date="2015-07" db="EMBL/GenBank/DDBJ databases">
        <title>Genome sequencing project for genomic taxonomy and phylogenomics of Bacillus-like bacteria.</title>
        <authorList>
            <person name="Liu B."/>
            <person name="Wang J."/>
            <person name="Zhu Y."/>
            <person name="Liu G."/>
            <person name="Chen Q."/>
            <person name="Chen Z."/>
            <person name="Lan J."/>
            <person name="Che J."/>
            <person name="Ge C."/>
            <person name="Shi H."/>
            <person name="Pan Z."/>
            <person name="Liu X."/>
        </authorList>
    </citation>
    <scope>NUCLEOTIDE SEQUENCE [LARGE SCALE GENOMIC DNA]</scope>
    <source>
        <strain evidence="3">FJAT-27997</strain>
    </source>
</reference>
<protein>
    <recommendedName>
        <fullName evidence="1">PTS EIIA type-2 domain-containing protein</fullName>
    </recommendedName>
</protein>
<dbReference type="Gene3D" id="3.40.930.10">
    <property type="entry name" value="Mannitol-specific EII, Chain A"/>
    <property type="match status" value="1"/>
</dbReference>
<dbReference type="Proteomes" id="UP000037146">
    <property type="component" value="Unassembled WGS sequence"/>
</dbReference>
<dbReference type="STRING" id="1679170.AC625_09460"/>
<dbReference type="PATRIC" id="fig|1679170.3.peg.2093"/>
<dbReference type="EMBL" id="LFZW01000001">
    <property type="protein sequence ID" value="KMY49736.1"/>
    <property type="molecule type" value="Genomic_DNA"/>
</dbReference>
<dbReference type="OrthoDB" id="370976at2"/>
<dbReference type="CDD" id="cd00211">
    <property type="entry name" value="PTS_IIA_fru"/>
    <property type="match status" value="1"/>
</dbReference>
<dbReference type="SUPFAM" id="SSF55804">
    <property type="entry name" value="Phoshotransferase/anion transport protein"/>
    <property type="match status" value="1"/>
</dbReference>
<gene>
    <name evidence="2" type="ORF">AC625_09460</name>
</gene>
<dbReference type="PANTHER" id="PTHR47738">
    <property type="entry name" value="PTS SYSTEM FRUCTOSE-LIKE EIIA COMPONENT-RELATED"/>
    <property type="match status" value="1"/>
</dbReference>
<dbReference type="AlphaFoldDB" id="A0A0K9GSZ3"/>
<name>A0A0K9GSZ3_9BACI</name>
<dbReference type="PROSITE" id="PS51094">
    <property type="entry name" value="PTS_EIIA_TYPE_2"/>
    <property type="match status" value="1"/>
</dbReference>
<comment type="caution">
    <text evidence="2">The sequence shown here is derived from an EMBL/GenBank/DDBJ whole genome shotgun (WGS) entry which is preliminary data.</text>
</comment>
<proteinExistence type="predicted"/>
<evidence type="ECO:0000313" key="3">
    <source>
        <dbReference type="Proteomes" id="UP000037146"/>
    </source>
</evidence>
<evidence type="ECO:0000313" key="2">
    <source>
        <dbReference type="EMBL" id="KMY49736.1"/>
    </source>
</evidence>
<sequence length="145" mass="16654">MLKQFVHDNLVFLDKEYKDFEDVLSHVMKTLINENYAEKDFEEALLIREKEFPTGLQLDGYAVAIPHGGSQYVKQDFISMVTLKNPIFMNRMDNPEESLAIDILFIIGFGKSDTHLQCLKQLMGLIQDPKVIEDLRKGTSIMSVL</sequence>
<feature type="domain" description="PTS EIIA type-2" evidence="1">
    <location>
        <begin position="4"/>
        <end position="145"/>
    </location>
</feature>
<dbReference type="PANTHER" id="PTHR47738:SF3">
    <property type="entry name" value="PHOSPHOTRANSFERASE SYSTEM MANNITOL_FRUCTOSE-SPECIFIC IIA DOMAIN CONTAINING PROTEIN"/>
    <property type="match status" value="1"/>
</dbReference>